<name>A0A6B0QXU1_9CETA</name>
<feature type="signal peptide" evidence="10">
    <location>
        <begin position="1"/>
        <end position="23"/>
    </location>
</feature>
<evidence type="ECO:0000256" key="2">
    <source>
        <dbReference type="ARBA" id="ARBA00004613"/>
    </source>
</evidence>
<evidence type="ECO:0000256" key="4">
    <source>
        <dbReference type="ARBA" id="ARBA00020365"/>
    </source>
</evidence>
<evidence type="ECO:0000256" key="8">
    <source>
        <dbReference type="ARBA" id="ARBA00023157"/>
    </source>
</evidence>
<dbReference type="InterPro" id="IPR010892">
    <property type="entry name" value="Spp-24"/>
</dbReference>
<evidence type="ECO:0000256" key="9">
    <source>
        <dbReference type="ARBA" id="ARBA00029627"/>
    </source>
</evidence>
<evidence type="ECO:0000313" key="11">
    <source>
        <dbReference type="EMBL" id="MXQ80404.1"/>
    </source>
</evidence>
<protein>
    <recommendedName>
        <fullName evidence="4">Secreted phosphoprotein 24</fullName>
    </recommendedName>
    <alternativeName>
        <fullName evidence="9">Secreted phosphoprotein 2</fullName>
    </alternativeName>
</protein>
<keyword evidence="7 10" id="KW-0732">Signal</keyword>
<keyword evidence="6" id="KW-0597">Phosphoprotein</keyword>
<dbReference type="InterPro" id="IPR046350">
    <property type="entry name" value="Cystatin_sf"/>
</dbReference>
<comment type="subcellular location">
    <subcellularLocation>
        <location evidence="2">Secreted</location>
    </subcellularLocation>
</comment>
<dbReference type="SUPFAM" id="SSF54403">
    <property type="entry name" value="Cystatin/monellin"/>
    <property type="match status" value="1"/>
</dbReference>
<keyword evidence="8" id="KW-1015">Disulfide bond</keyword>
<dbReference type="PANTHER" id="PTHR15444:SF4">
    <property type="entry name" value="SECRETED PHOSPHOPROTEIN 24"/>
    <property type="match status" value="1"/>
</dbReference>
<dbReference type="Gene3D" id="3.10.450.10">
    <property type="match status" value="1"/>
</dbReference>
<dbReference type="Proteomes" id="UP000322234">
    <property type="component" value="Unassembled WGS sequence"/>
</dbReference>
<dbReference type="Pfam" id="PF07448">
    <property type="entry name" value="Spp-24"/>
    <property type="match status" value="1"/>
</dbReference>
<dbReference type="PANTHER" id="PTHR15444">
    <property type="entry name" value="SECRETED PHOSPHOPROTEIN 24"/>
    <property type="match status" value="1"/>
</dbReference>
<evidence type="ECO:0000256" key="1">
    <source>
        <dbReference type="ARBA" id="ARBA00002371"/>
    </source>
</evidence>
<organism evidence="11 12">
    <name type="scientific">Bos mutus</name>
    <name type="common">wild yak</name>
    <dbReference type="NCBI Taxonomy" id="72004"/>
    <lineage>
        <taxon>Eukaryota</taxon>
        <taxon>Metazoa</taxon>
        <taxon>Chordata</taxon>
        <taxon>Craniata</taxon>
        <taxon>Vertebrata</taxon>
        <taxon>Euteleostomi</taxon>
        <taxon>Mammalia</taxon>
        <taxon>Eutheria</taxon>
        <taxon>Laurasiatheria</taxon>
        <taxon>Artiodactyla</taxon>
        <taxon>Ruminantia</taxon>
        <taxon>Pecora</taxon>
        <taxon>Bovidae</taxon>
        <taxon>Bovinae</taxon>
        <taxon>Bos</taxon>
    </lineage>
</organism>
<dbReference type="EMBL" id="VBQZ03000004">
    <property type="protein sequence ID" value="MXQ80404.1"/>
    <property type="molecule type" value="Genomic_DNA"/>
</dbReference>
<comment type="caution">
    <text evidence="11">The sequence shown here is derived from an EMBL/GenBank/DDBJ whole genome shotgun (WGS) entry which is preliminary data.</text>
</comment>
<accession>A0A6B0QXU1</accession>
<comment type="similarity">
    <text evidence="3">Belongs to the SPP2 family.</text>
</comment>
<evidence type="ECO:0000313" key="12">
    <source>
        <dbReference type="Proteomes" id="UP000322234"/>
    </source>
</evidence>
<evidence type="ECO:0000256" key="3">
    <source>
        <dbReference type="ARBA" id="ARBA00008576"/>
    </source>
</evidence>
<sequence>MEKMAMKMLVIFVLGMNHWTCTGFPVYDYDPASLKEALSASVAKVNSQSLSPYLFRAFRSSVKRVNALDEDSLTMDLEFRIQETTCRRESEADPATCDFQRGYQVPVAVCRSTVRMSAEQVQNVWVRCHWSSSSGSSSSEERGEETFLLEIEVDESAIQIDGDFESCLLKPNGMEFGIKVEVFRGKKESRSMLAAEMGSRFPDPRGDAGKRRCALLPEGLLAGLPGPSWGEAVRSWMQRSKVLDLTIDGLSAWRVMSPISAAGTHVLAVTCPAFNPTLQGQICKAVITCKIKGDARIEGCGLHSQSMWNNVDADDIMLWDRYTPSTAKDDEDFQRTQPPGMDNDKSALEERFMVGGNFIDLNLVGLLEAQHYFQ</sequence>
<evidence type="ECO:0000256" key="7">
    <source>
        <dbReference type="ARBA" id="ARBA00022729"/>
    </source>
</evidence>
<comment type="function">
    <text evidence="1">Could coordinate an aspect of bone turnover.</text>
</comment>
<dbReference type="GO" id="GO:0046849">
    <property type="term" value="P:bone remodeling"/>
    <property type="evidence" value="ECO:0007669"/>
    <property type="project" value="InterPro"/>
</dbReference>
<proteinExistence type="inferred from homology"/>
<dbReference type="GO" id="GO:0005576">
    <property type="term" value="C:extracellular region"/>
    <property type="evidence" value="ECO:0007669"/>
    <property type="project" value="UniProtKB-SubCell"/>
</dbReference>
<keyword evidence="5" id="KW-0964">Secreted</keyword>
<feature type="chain" id="PRO_5025651811" description="Secreted phosphoprotein 24" evidence="10">
    <location>
        <begin position="24"/>
        <end position="374"/>
    </location>
</feature>
<keyword evidence="12" id="KW-1185">Reference proteome</keyword>
<reference evidence="11" key="1">
    <citation type="submission" date="2019-10" db="EMBL/GenBank/DDBJ databases">
        <title>The sequence and de novo assembly of the wild yak genome.</title>
        <authorList>
            <person name="Liu Y."/>
        </authorList>
    </citation>
    <scope>NUCLEOTIDE SEQUENCE [LARGE SCALE GENOMIC DNA]</scope>
    <source>
        <strain evidence="11">WY2019</strain>
    </source>
</reference>
<evidence type="ECO:0000256" key="10">
    <source>
        <dbReference type="SAM" id="SignalP"/>
    </source>
</evidence>
<evidence type="ECO:0000256" key="6">
    <source>
        <dbReference type="ARBA" id="ARBA00022553"/>
    </source>
</evidence>
<evidence type="ECO:0000256" key="5">
    <source>
        <dbReference type="ARBA" id="ARBA00022525"/>
    </source>
</evidence>
<gene>
    <name evidence="11" type="ORF">E5288_WYG006411</name>
</gene>
<dbReference type="AlphaFoldDB" id="A0A6B0QXU1"/>